<comment type="caution">
    <text evidence="1">The sequence shown here is derived from an EMBL/GenBank/DDBJ whole genome shotgun (WGS) entry which is preliminary data.</text>
</comment>
<keyword evidence="2" id="KW-1185">Reference proteome</keyword>
<dbReference type="EMBL" id="JAFBCL010000001">
    <property type="protein sequence ID" value="MBM7809818.1"/>
    <property type="molecule type" value="Genomic_DNA"/>
</dbReference>
<evidence type="ECO:0000313" key="2">
    <source>
        <dbReference type="Proteomes" id="UP001195724"/>
    </source>
</evidence>
<name>A0ABS2S0R1_9PSEU</name>
<evidence type="ECO:0000313" key="1">
    <source>
        <dbReference type="EMBL" id="MBM7809818.1"/>
    </source>
</evidence>
<protein>
    <submittedName>
        <fullName evidence="1">Uncharacterized protein</fullName>
    </submittedName>
</protein>
<reference evidence="1 2" key="1">
    <citation type="submission" date="2021-01" db="EMBL/GenBank/DDBJ databases">
        <title>Sequencing the genomes of 1000 actinobacteria strains.</title>
        <authorList>
            <person name="Klenk H.-P."/>
        </authorList>
    </citation>
    <scope>NUCLEOTIDE SEQUENCE [LARGE SCALE GENOMIC DNA]</scope>
    <source>
        <strain evidence="1 2">DSM 44581</strain>
    </source>
</reference>
<sequence length="32" mass="3799">MDHPMSFLRRLVAKLFGRKKKKADDASIYPMF</sequence>
<organism evidence="1 2">
    <name type="scientific">Saccharothrix algeriensis</name>
    <dbReference type="NCBI Taxonomy" id="173560"/>
    <lineage>
        <taxon>Bacteria</taxon>
        <taxon>Bacillati</taxon>
        <taxon>Actinomycetota</taxon>
        <taxon>Actinomycetes</taxon>
        <taxon>Pseudonocardiales</taxon>
        <taxon>Pseudonocardiaceae</taxon>
        <taxon>Saccharothrix</taxon>
    </lineage>
</organism>
<gene>
    <name evidence="1" type="ORF">JOE68_000683</name>
</gene>
<proteinExistence type="predicted"/>
<accession>A0ABS2S0R1</accession>
<dbReference type="Proteomes" id="UP001195724">
    <property type="component" value="Unassembled WGS sequence"/>
</dbReference>